<organism evidence="1 2">
    <name type="scientific">Ideonella aquatica</name>
    <dbReference type="NCBI Taxonomy" id="2824119"/>
    <lineage>
        <taxon>Bacteria</taxon>
        <taxon>Pseudomonadati</taxon>
        <taxon>Pseudomonadota</taxon>
        <taxon>Betaproteobacteria</taxon>
        <taxon>Burkholderiales</taxon>
        <taxon>Sphaerotilaceae</taxon>
        <taxon>Ideonella</taxon>
    </lineage>
</organism>
<protein>
    <recommendedName>
        <fullName evidence="3">Lipoprotein</fullName>
    </recommendedName>
</protein>
<comment type="caution">
    <text evidence="1">The sequence shown here is derived from an EMBL/GenBank/DDBJ whole genome shotgun (WGS) entry which is preliminary data.</text>
</comment>
<dbReference type="EMBL" id="JAGQDE010000034">
    <property type="protein sequence ID" value="MBQ0961639.1"/>
    <property type="molecule type" value="Genomic_DNA"/>
</dbReference>
<evidence type="ECO:0000313" key="1">
    <source>
        <dbReference type="EMBL" id="MBQ0961639.1"/>
    </source>
</evidence>
<evidence type="ECO:0008006" key="3">
    <source>
        <dbReference type="Google" id="ProtNLM"/>
    </source>
</evidence>
<sequence>MKSKIALAISIALLSACSDRAPSEADFRSAIDQYLAASGAACFGLGKQFPAVLNAMELTHGVGRQFVALEGAGVLQSKAEGSGKTFAVASGAEQWFAEQTGKSVGLAVTRQQEGRLCAGTMQADQIQAITKTAKPGEFLVNFTFRLADRPAWATQPTVIDAVPKLAALVNGERLHTPRALRVLAAEGTLRVIDAQPH</sequence>
<gene>
    <name evidence="1" type="ORF">KAK06_22050</name>
</gene>
<reference evidence="1" key="1">
    <citation type="submission" date="2021-04" db="EMBL/GenBank/DDBJ databases">
        <title>The genome sequence of Ideonella sp. 4Y11.</title>
        <authorList>
            <person name="Liu Y."/>
        </authorList>
    </citation>
    <scope>NUCLEOTIDE SEQUENCE</scope>
    <source>
        <strain evidence="1">4Y11</strain>
    </source>
</reference>
<dbReference type="PROSITE" id="PS51257">
    <property type="entry name" value="PROKAR_LIPOPROTEIN"/>
    <property type="match status" value="1"/>
</dbReference>
<proteinExistence type="predicted"/>
<dbReference type="AlphaFoldDB" id="A0A940YPH6"/>
<evidence type="ECO:0000313" key="2">
    <source>
        <dbReference type="Proteomes" id="UP000678374"/>
    </source>
</evidence>
<accession>A0A940YPH6</accession>
<dbReference type="RefSeq" id="WP_210804325.1">
    <property type="nucleotide sequence ID" value="NZ_JAGQDE010000034.1"/>
</dbReference>
<dbReference type="Proteomes" id="UP000678374">
    <property type="component" value="Unassembled WGS sequence"/>
</dbReference>
<name>A0A940YPH6_9BURK</name>
<keyword evidence="2" id="KW-1185">Reference proteome</keyword>